<dbReference type="InterPro" id="IPR001680">
    <property type="entry name" value="WD40_rpt"/>
</dbReference>
<feature type="repeat" description="WD" evidence="3">
    <location>
        <begin position="491"/>
        <end position="532"/>
    </location>
</feature>
<dbReference type="PROSITE" id="PS50294">
    <property type="entry name" value="WD_REPEATS_REGION"/>
    <property type="match status" value="6"/>
</dbReference>
<evidence type="ECO:0000256" key="3">
    <source>
        <dbReference type="PROSITE-ProRule" id="PRU00221"/>
    </source>
</evidence>
<dbReference type="InterPro" id="IPR050349">
    <property type="entry name" value="WD_LIS1/nudF_dynein_reg"/>
</dbReference>
<evidence type="ECO:0000313" key="4">
    <source>
        <dbReference type="EMBL" id="QVL34315.1"/>
    </source>
</evidence>
<keyword evidence="1 3" id="KW-0853">WD repeat</keyword>
<dbReference type="InterPro" id="IPR011047">
    <property type="entry name" value="Quinoprotein_ADH-like_sf"/>
</dbReference>
<proteinExistence type="predicted"/>
<feature type="repeat" description="WD" evidence="3">
    <location>
        <begin position="357"/>
        <end position="398"/>
    </location>
</feature>
<dbReference type="SUPFAM" id="SSF50978">
    <property type="entry name" value="WD40 repeat-like"/>
    <property type="match status" value="1"/>
</dbReference>
<gene>
    <name evidence="4" type="ORF">KIH39_10525</name>
</gene>
<dbReference type="EMBL" id="CP074694">
    <property type="protein sequence ID" value="QVL34315.1"/>
    <property type="molecule type" value="Genomic_DNA"/>
</dbReference>
<dbReference type="SUPFAM" id="SSF50998">
    <property type="entry name" value="Quinoprotein alcohol dehydrogenase-like"/>
    <property type="match status" value="1"/>
</dbReference>
<dbReference type="AlphaFoldDB" id="A0A8E6EWT9"/>
<dbReference type="PROSITE" id="PS00678">
    <property type="entry name" value="WD_REPEATS_1"/>
    <property type="match status" value="1"/>
</dbReference>
<feature type="repeat" description="WD" evidence="3">
    <location>
        <begin position="149"/>
        <end position="190"/>
    </location>
</feature>
<accession>A0A8E6EWT9</accession>
<dbReference type="Proteomes" id="UP000676194">
    <property type="component" value="Chromosome"/>
</dbReference>
<dbReference type="CDD" id="cd00200">
    <property type="entry name" value="WD40"/>
    <property type="match status" value="2"/>
</dbReference>
<dbReference type="Gene3D" id="2.130.10.10">
    <property type="entry name" value="YVTN repeat-like/Quinoprotein amine dehydrogenase"/>
    <property type="match status" value="5"/>
</dbReference>
<dbReference type="PRINTS" id="PR00320">
    <property type="entry name" value="GPROTEINBRPT"/>
</dbReference>
<dbReference type="Pfam" id="PF00400">
    <property type="entry name" value="WD40"/>
    <property type="match status" value="10"/>
</dbReference>
<dbReference type="InterPro" id="IPR036322">
    <property type="entry name" value="WD40_repeat_dom_sf"/>
</dbReference>
<feature type="repeat" description="WD" evidence="3">
    <location>
        <begin position="233"/>
        <end position="265"/>
    </location>
</feature>
<feature type="repeat" description="WD" evidence="3">
    <location>
        <begin position="533"/>
        <end position="574"/>
    </location>
</feature>
<dbReference type="InterPro" id="IPR020472">
    <property type="entry name" value="WD40_PAC1"/>
</dbReference>
<organism evidence="4 5">
    <name type="scientific">Telmatocola sphagniphila</name>
    <dbReference type="NCBI Taxonomy" id="1123043"/>
    <lineage>
        <taxon>Bacteria</taxon>
        <taxon>Pseudomonadati</taxon>
        <taxon>Planctomycetota</taxon>
        <taxon>Planctomycetia</taxon>
        <taxon>Gemmatales</taxon>
        <taxon>Gemmataceae</taxon>
    </lineage>
</organism>
<sequence>MSNSTNFASAVTGSIGAPTYLDRTYGQPLFHTESDVLAMRFSEDGLIWTIEECGLLRQWSLDGRQISRVFLNDLENVWQFSPTGKFVASGSQELCLWYVNSGQEAFRVDTECWITALAFSADGKLLASGHDDGSVRIWDTKGLKLLQKVDLHTVAISALAFRPNGTELASAAEDRKIRILNLESYQVTTTLLGHPDRIPALVWSVNSDLLLSAGWDTSVRIWQPPQVEPKMLLNTHSEQVTSLAISRDGHFLACADSDFEIHIWDNLEAKKPSYSFRGPTEEIKVMAFSPDGVHFASAGADHTICVWNIKSGEMKGGPTAAVRHQIAVLPQNKKELLLSSVGASLQSWETESAHLTLLPTKETIRSVAASADGRWIATSNETPQVEIWDAAKQTLVRTLNHTFGPISCLNFAPDSKTLATASLSDGLAWIWDLNEKEAILVIPEAAESCSIETLAFHPKGNLLAVGGVDFLATSGSDGAVCLWNLDEKEKLTTFDHGVTALCFDPQGRYLAGGSLKNSLVVWDLKDDREIFDLPGHTNRIGALAFSPDGSWLVSASDDCTLRVWNVLNGRLVIARTFDTEIHSLAFGENGRYLYTGNADSTCYRLLMSQLLED</sequence>
<reference evidence="4" key="1">
    <citation type="submission" date="2021-05" db="EMBL/GenBank/DDBJ databases">
        <title>Complete genome sequence of the cellulolytic planctomycete Telmatocola sphagniphila SP2T and characterization of the first cellulase from planctomycetes.</title>
        <authorList>
            <person name="Rakitin A.L."/>
            <person name="Beletsky A.V."/>
            <person name="Naumoff D.G."/>
            <person name="Kulichevskaya I.S."/>
            <person name="Mardanov A.V."/>
            <person name="Ravin N.V."/>
            <person name="Dedysh S.N."/>
        </authorList>
    </citation>
    <scope>NUCLEOTIDE SEQUENCE</scope>
    <source>
        <strain evidence="4">SP2T</strain>
    </source>
</reference>
<feature type="repeat" description="WD" evidence="3">
    <location>
        <begin position="191"/>
        <end position="223"/>
    </location>
</feature>
<evidence type="ECO:0000256" key="2">
    <source>
        <dbReference type="ARBA" id="ARBA00022737"/>
    </source>
</evidence>
<dbReference type="KEGG" id="tsph:KIH39_10525"/>
<dbReference type="PANTHER" id="PTHR44129">
    <property type="entry name" value="WD REPEAT-CONTAINING PROTEIN POP1"/>
    <property type="match status" value="1"/>
</dbReference>
<protein>
    <submittedName>
        <fullName evidence="4">WD40 repeat domain-containing protein</fullName>
    </submittedName>
</protein>
<keyword evidence="2" id="KW-0677">Repeat</keyword>
<dbReference type="SMART" id="SM00320">
    <property type="entry name" value="WD40"/>
    <property type="match status" value="13"/>
</dbReference>
<keyword evidence="5" id="KW-1185">Reference proteome</keyword>
<evidence type="ECO:0000313" key="5">
    <source>
        <dbReference type="Proteomes" id="UP000676194"/>
    </source>
</evidence>
<dbReference type="PROSITE" id="PS50082">
    <property type="entry name" value="WD_REPEATS_2"/>
    <property type="match status" value="9"/>
</dbReference>
<feature type="repeat" description="WD" evidence="3">
    <location>
        <begin position="114"/>
        <end position="148"/>
    </location>
</feature>
<dbReference type="InterPro" id="IPR019775">
    <property type="entry name" value="WD40_repeat_CS"/>
</dbReference>
<evidence type="ECO:0000256" key="1">
    <source>
        <dbReference type="ARBA" id="ARBA00022574"/>
    </source>
</evidence>
<feature type="repeat" description="WD" evidence="3">
    <location>
        <begin position="470"/>
        <end position="493"/>
    </location>
</feature>
<name>A0A8E6EWT9_9BACT</name>
<dbReference type="RefSeq" id="WP_213499285.1">
    <property type="nucleotide sequence ID" value="NZ_CP074694.1"/>
</dbReference>
<feature type="repeat" description="WD" evidence="3">
    <location>
        <begin position="276"/>
        <end position="317"/>
    </location>
</feature>
<dbReference type="InterPro" id="IPR015943">
    <property type="entry name" value="WD40/YVTN_repeat-like_dom_sf"/>
</dbReference>